<feature type="transmembrane region" description="Helical" evidence="1">
    <location>
        <begin position="98"/>
        <end position="121"/>
    </location>
</feature>
<keyword evidence="3" id="KW-0418">Kinase</keyword>
<evidence type="ECO:0000313" key="3">
    <source>
        <dbReference type="EMBL" id="SEW31938.1"/>
    </source>
</evidence>
<dbReference type="SUPFAM" id="SSF55874">
    <property type="entry name" value="ATPase domain of HSP90 chaperone/DNA topoisomerase II/histidine kinase"/>
    <property type="match status" value="1"/>
</dbReference>
<evidence type="ECO:0000256" key="1">
    <source>
        <dbReference type="SAM" id="Phobius"/>
    </source>
</evidence>
<dbReference type="Proteomes" id="UP000199310">
    <property type="component" value="Unassembled WGS sequence"/>
</dbReference>
<keyword evidence="1" id="KW-0472">Membrane</keyword>
<feature type="transmembrane region" description="Helical" evidence="1">
    <location>
        <begin position="39"/>
        <end position="56"/>
    </location>
</feature>
<dbReference type="PANTHER" id="PTHR34220">
    <property type="entry name" value="SENSOR HISTIDINE KINASE YPDA"/>
    <property type="match status" value="1"/>
</dbReference>
<dbReference type="OrthoDB" id="9809908at2"/>
<keyword evidence="1" id="KW-0812">Transmembrane</keyword>
<dbReference type="AlphaFoldDB" id="A0A1I0QX78"/>
<reference evidence="4" key="1">
    <citation type="submission" date="2016-10" db="EMBL/GenBank/DDBJ databases">
        <authorList>
            <person name="Varghese N."/>
            <person name="Submissions S."/>
        </authorList>
    </citation>
    <scope>NUCLEOTIDE SEQUENCE [LARGE SCALE GENOMIC DNA]</scope>
    <source>
        <strain evidence="4">DSM 3695</strain>
    </source>
</reference>
<gene>
    <name evidence="3" type="ORF">SAMN04488122_1818</name>
</gene>
<name>A0A1I0QX78_9BACT</name>
<dbReference type="GO" id="GO:0016020">
    <property type="term" value="C:membrane"/>
    <property type="evidence" value="ECO:0007669"/>
    <property type="project" value="InterPro"/>
</dbReference>
<dbReference type="STRING" id="29529.SAMN04488122_1818"/>
<organism evidence="3 4">
    <name type="scientific">Chitinophaga arvensicola</name>
    <dbReference type="NCBI Taxonomy" id="29529"/>
    <lineage>
        <taxon>Bacteria</taxon>
        <taxon>Pseudomonadati</taxon>
        <taxon>Bacteroidota</taxon>
        <taxon>Chitinophagia</taxon>
        <taxon>Chitinophagales</taxon>
        <taxon>Chitinophagaceae</taxon>
        <taxon>Chitinophaga</taxon>
    </lineage>
</organism>
<dbReference type="Pfam" id="PF06580">
    <property type="entry name" value="His_kinase"/>
    <property type="match status" value="1"/>
</dbReference>
<dbReference type="InterPro" id="IPR050640">
    <property type="entry name" value="Bact_2-comp_sensor_kinase"/>
</dbReference>
<dbReference type="Gene3D" id="3.30.565.10">
    <property type="entry name" value="Histidine kinase-like ATPase, C-terminal domain"/>
    <property type="match status" value="1"/>
</dbReference>
<keyword evidence="4" id="KW-1185">Reference proteome</keyword>
<keyword evidence="3" id="KW-0808">Transferase</keyword>
<feature type="transmembrane region" description="Helical" evidence="1">
    <location>
        <begin position="68"/>
        <end position="91"/>
    </location>
</feature>
<dbReference type="PANTHER" id="PTHR34220:SF7">
    <property type="entry name" value="SENSOR HISTIDINE KINASE YPDA"/>
    <property type="match status" value="1"/>
</dbReference>
<dbReference type="EMBL" id="FOJG01000001">
    <property type="protein sequence ID" value="SEW31938.1"/>
    <property type="molecule type" value="Genomic_DNA"/>
</dbReference>
<proteinExistence type="predicted"/>
<keyword evidence="1" id="KW-1133">Transmembrane helix</keyword>
<evidence type="ECO:0000313" key="4">
    <source>
        <dbReference type="Proteomes" id="UP000199310"/>
    </source>
</evidence>
<accession>A0A1I0QX78</accession>
<dbReference type="InterPro" id="IPR010559">
    <property type="entry name" value="Sig_transdc_His_kin_internal"/>
</dbReference>
<dbReference type="InterPro" id="IPR036890">
    <property type="entry name" value="HATPase_C_sf"/>
</dbReference>
<feature type="domain" description="Signal transduction histidine kinase internal region" evidence="2">
    <location>
        <begin position="198"/>
        <end position="274"/>
    </location>
</feature>
<evidence type="ECO:0000259" key="2">
    <source>
        <dbReference type="Pfam" id="PF06580"/>
    </source>
</evidence>
<dbReference type="GO" id="GO:0000155">
    <property type="term" value="F:phosphorelay sensor kinase activity"/>
    <property type="evidence" value="ECO:0007669"/>
    <property type="project" value="InterPro"/>
</dbReference>
<protein>
    <submittedName>
        <fullName evidence="3">Histidine kinase</fullName>
    </submittedName>
</protein>
<sequence length="387" mass="45040">MLAFFRSRTSGEPPDISRKLMEWFSFFLSDKYYKTRIRVWSHILMWGCMAVLYSLLMSSSFEVSVSASVVFVLRNMLGATFFFYFVFYFIVPKVLLRGYIFLTLVCLMIPLLFWSIINYLFSLYAVVFLEIRDNGLREFLERVVNAGWADTFSPNHLLKIFLPVLMTIAPPVSLKLLLDIIRASTRTLRLERDNLNLEVDFLRSQLNPHFLFNTLNNIYSLSIRNDPMASDLIMHLSEMMRYTLYDSNTEKVPLHMEAEFLKNYVELESVRYGKNASIQFECDTEAMGEYQIAPLLMFPFVENAFKYSHSTTSNKCWIHASMEVTGDQLRFEISNSKGELPEGKNVPGGIGLSNTHKRLNLLYPDQHTLFIENNPEYYKVVLTLTLN</sequence>